<evidence type="ECO:0000313" key="3">
    <source>
        <dbReference type="Proteomes" id="UP000092993"/>
    </source>
</evidence>
<reference evidence="2 3" key="1">
    <citation type="submission" date="2016-03" db="EMBL/GenBank/DDBJ databases">
        <title>Whole genome sequencing of Grifola frondosa 9006-11.</title>
        <authorList>
            <person name="Min B."/>
            <person name="Park H."/>
            <person name="Kim J.-G."/>
            <person name="Cho H."/>
            <person name="Oh Y.-L."/>
            <person name="Kong W.-S."/>
            <person name="Choi I.-G."/>
        </authorList>
    </citation>
    <scope>NUCLEOTIDE SEQUENCE [LARGE SCALE GENOMIC DNA]</scope>
    <source>
        <strain evidence="2 3">9006-11</strain>
    </source>
</reference>
<protein>
    <submittedName>
        <fullName evidence="2">Uncharacterized protein</fullName>
    </submittedName>
</protein>
<feature type="region of interest" description="Disordered" evidence="1">
    <location>
        <begin position="63"/>
        <end position="85"/>
    </location>
</feature>
<organism evidence="2 3">
    <name type="scientific">Grifola frondosa</name>
    <name type="common">Maitake</name>
    <name type="synonym">Polyporus frondosus</name>
    <dbReference type="NCBI Taxonomy" id="5627"/>
    <lineage>
        <taxon>Eukaryota</taxon>
        <taxon>Fungi</taxon>
        <taxon>Dikarya</taxon>
        <taxon>Basidiomycota</taxon>
        <taxon>Agaricomycotina</taxon>
        <taxon>Agaricomycetes</taxon>
        <taxon>Polyporales</taxon>
        <taxon>Grifolaceae</taxon>
        <taxon>Grifola</taxon>
    </lineage>
</organism>
<dbReference type="EMBL" id="LUGG01000019">
    <property type="protein sequence ID" value="OBZ68801.1"/>
    <property type="molecule type" value="Genomic_DNA"/>
</dbReference>
<dbReference type="Proteomes" id="UP000092993">
    <property type="component" value="Unassembled WGS sequence"/>
</dbReference>
<feature type="compositionally biased region" description="Basic residues" evidence="1">
    <location>
        <begin position="522"/>
        <end position="537"/>
    </location>
</feature>
<feature type="region of interest" description="Disordered" evidence="1">
    <location>
        <begin position="504"/>
        <end position="574"/>
    </location>
</feature>
<feature type="compositionally biased region" description="Basic residues" evidence="1">
    <location>
        <begin position="63"/>
        <end position="73"/>
    </location>
</feature>
<feature type="compositionally biased region" description="Acidic residues" evidence="1">
    <location>
        <begin position="551"/>
        <end position="564"/>
    </location>
</feature>
<gene>
    <name evidence="2" type="ORF">A0H81_11306</name>
</gene>
<dbReference type="OMA" id="YMPWPSS"/>
<keyword evidence="3" id="KW-1185">Reference proteome</keyword>
<feature type="region of interest" description="Disordered" evidence="1">
    <location>
        <begin position="259"/>
        <end position="279"/>
    </location>
</feature>
<comment type="caution">
    <text evidence="2">The sequence shown here is derived from an EMBL/GenBank/DDBJ whole genome shotgun (WGS) entry which is preliminary data.</text>
</comment>
<dbReference type="OrthoDB" id="2240312at2759"/>
<name>A0A1C7LVN1_GRIFR</name>
<feature type="compositionally biased region" description="Basic and acidic residues" evidence="1">
    <location>
        <begin position="319"/>
        <end position="350"/>
    </location>
</feature>
<evidence type="ECO:0000256" key="1">
    <source>
        <dbReference type="SAM" id="MobiDB-lite"/>
    </source>
</evidence>
<feature type="compositionally biased region" description="Basic and acidic residues" evidence="1">
    <location>
        <begin position="724"/>
        <end position="735"/>
    </location>
</feature>
<sequence>MLEDGMDDRSTPAVRRKDVPVAFEVSDDWIALEEQKARAMVFADPTLEDQNFRVMRDKEFRSRKNTIRARKGQARTSLNERDREGEKLRRKEFDEWLARKEVEWKSAEIWRALDSVALNVLDRVLKEGEERQDESQVDEHPMQGNMPAGAMVGEEELGVAQPQDIPTSEIDEDMIDPALRELSRATSMASAVSLESHTILGSTQGPPLPTLSVNVPAQPPSLGHLQPTTPPFHNTPLPPDAVPSLTNASLAAQALYAQSEGSIPSNEDPATMSPASRRRYRKRLYMRRKRAEALGGVVDENAIKLKPGRKPKKVPVKSKHTDDDKPTLSRAESLARDNEPSTSRPADHTESGSSSDDGEHRHAHLSGLTRPYKLRAEFGALGIDAAKLRHEGLGLFHLGGLAKLMQMYNMLHDVSPAVSSQVSAETIRLLDVHVVNFVTQAVHRIVVSREQERMAKLHTKVWRVAKNRVISAAHVEHALSLFGDGKLTKKAHFKGLFKRLDLDVSDESDGEDDRTVLANAKRPVRHTKQRKQRKTKTPLHPDGSGSQSSSEDADDESGDGDQSGDEATPVSMPRLSLHRTVFTPFIRLPGSYAAASNGRYNPVDLTLCMPWPPTNHTSTEPVIEDELIPEELDADALLKELLDEEKLDKRDSAIAGAYEKGLWEKFPRASAAPSDLPGTAIHDNGTILPAPSNGQGIRLRKRRRREIGSDDDEAGRAVRRRRGAKDDTRHDTSDLRFCKPDLRSRVKSQVYIVDSD</sequence>
<accession>A0A1C7LVN1</accession>
<feature type="compositionally biased region" description="Basic residues" evidence="1">
    <location>
        <begin position="306"/>
        <end position="318"/>
    </location>
</feature>
<feature type="region of interest" description="Disordered" evidence="1">
    <location>
        <begin position="674"/>
        <end position="735"/>
    </location>
</feature>
<dbReference type="AlphaFoldDB" id="A0A1C7LVN1"/>
<proteinExistence type="predicted"/>
<feature type="region of interest" description="Disordered" evidence="1">
    <location>
        <begin position="303"/>
        <end position="363"/>
    </location>
</feature>
<evidence type="ECO:0000313" key="2">
    <source>
        <dbReference type="EMBL" id="OBZ68801.1"/>
    </source>
</evidence>